<evidence type="ECO:0000313" key="1">
    <source>
        <dbReference type="EMBL" id="MBT9311246.1"/>
    </source>
</evidence>
<proteinExistence type="predicted"/>
<gene>
    <name evidence="1" type="ORF">IXB28_03435</name>
</gene>
<protein>
    <submittedName>
        <fullName evidence="1">Uncharacterized protein</fullName>
    </submittedName>
</protein>
<reference evidence="1 2" key="1">
    <citation type="journal article" date="2021" name="Mar. Drugs">
        <title>Genome Reduction and Secondary Metabolism of the Marine Sponge-Associated Cyanobacterium Leptothoe.</title>
        <authorList>
            <person name="Konstantinou D."/>
            <person name="Popin R.V."/>
            <person name="Fewer D.P."/>
            <person name="Sivonen K."/>
            <person name="Gkelis S."/>
        </authorList>
    </citation>
    <scope>NUCLEOTIDE SEQUENCE [LARGE SCALE GENOMIC DNA]</scope>
    <source>
        <strain evidence="1 2">TAU-MAC 1615</strain>
    </source>
</reference>
<sequence>MGPWSVDEVASVLLSVLTESGDPAIWDQVKKTDTGCLEFVIADQGLQQWQQYLHLHGLPPLTQAAPSMTPDILWQLQSGYELCHRWSTRISSIDIQTVGDHTQTIYGLSLITSVPSLKQMLDGLLHICDAWHETTSLHLVHQATDLVSAIDRCTGHISPTSPESSIVLPWIQVAQVVLKELLHNSWGYQLVEQF</sequence>
<dbReference type="EMBL" id="JADOER010000004">
    <property type="protein sequence ID" value="MBT9311246.1"/>
    <property type="molecule type" value="Genomic_DNA"/>
</dbReference>
<dbReference type="Proteomes" id="UP001196661">
    <property type="component" value="Unassembled WGS sequence"/>
</dbReference>
<name>A0ABS5Y0B1_9CYAN</name>
<comment type="caution">
    <text evidence="1">The sequence shown here is derived from an EMBL/GenBank/DDBJ whole genome shotgun (WGS) entry which is preliminary data.</text>
</comment>
<dbReference type="RefSeq" id="WP_215617142.1">
    <property type="nucleotide sequence ID" value="NZ_JADOER010000004.1"/>
</dbReference>
<keyword evidence="2" id="KW-1185">Reference proteome</keyword>
<organism evidence="1 2">
    <name type="scientific">Leptothoe kymatousa TAU-MAC 1615</name>
    <dbReference type="NCBI Taxonomy" id="2364775"/>
    <lineage>
        <taxon>Bacteria</taxon>
        <taxon>Bacillati</taxon>
        <taxon>Cyanobacteriota</taxon>
        <taxon>Cyanophyceae</taxon>
        <taxon>Nodosilineales</taxon>
        <taxon>Cymatolegaceae</taxon>
        <taxon>Leptothoe</taxon>
        <taxon>Leptothoe kymatousa</taxon>
    </lineage>
</organism>
<evidence type="ECO:0000313" key="2">
    <source>
        <dbReference type="Proteomes" id="UP001196661"/>
    </source>
</evidence>
<accession>A0ABS5Y0B1</accession>